<accession>A0A6A5V8Y4</accession>
<sequence>MSRRTLFHCVFEKRDETDVKICVPGNNTASPWTLSRNRQEHSDGIYLDIWEHPIALPLRTSTSAMSLLSLPVELRLRIYDYLLPPNPSTTPPKTYTRVLYSCRDVHGESDMQYAVPETLEEVWNLKEQKNVRKIVYEWTSQQQGFEHLLGWLRRQSEKWDVELIKRTDRPLFHVMVFEKKVYLDPGWASRCYQYY</sequence>
<keyword evidence="2" id="KW-1185">Reference proteome</keyword>
<dbReference type="EMBL" id="ML976686">
    <property type="protein sequence ID" value="KAF1972492.1"/>
    <property type="molecule type" value="Genomic_DNA"/>
</dbReference>
<evidence type="ECO:0000313" key="2">
    <source>
        <dbReference type="Proteomes" id="UP000800036"/>
    </source>
</evidence>
<reference evidence="1" key="1">
    <citation type="journal article" date="2020" name="Stud. Mycol.">
        <title>101 Dothideomycetes genomes: a test case for predicting lifestyles and emergence of pathogens.</title>
        <authorList>
            <person name="Haridas S."/>
            <person name="Albert R."/>
            <person name="Binder M."/>
            <person name="Bloem J."/>
            <person name="Labutti K."/>
            <person name="Salamov A."/>
            <person name="Andreopoulos B."/>
            <person name="Baker S."/>
            <person name="Barry K."/>
            <person name="Bills G."/>
            <person name="Bluhm B."/>
            <person name="Cannon C."/>
            <person name="Castanera R."/>
            <person name="Culley D."/>
            <person name="Daum C."/>
            <person name="Ezra D."/>
            <person name="Gonzalez J."/>
            <person name="Henrissat B."/>
            <person name="Kuo A."/>
            <person name="Liang C."/>
            <person name="Lipzen A."/>
            <person name="Lutzoni F."/>
            <person name="Magnuson J."/>
            <person name="Mondo S."/>
            <person name="Nolan M."/>
            <person name="Ohm R."/>
            <person name="Pangilinan J."/>
            <person name="Park H.-J."/>
            <person name="Ramirez L."/>
            <person name="Alfaro M."/>
            <person name="Sun H."/>
            <person name="Tritt A."/>
            <person name="Yoshinaga Y."/>
            <person name="Zwiers L.-H."/>
            <person name="Turgeon B."/>
            <person name="Goodwin S."/>
            <person name="Spatafora J."/>
            <person name="Crous P."/>
            <person name="Grigoriev I."/>
        </authorList>
    </citation>
    <scope>NUCLEOTIDE SEQUENCE</scope>
    <source>
        <strain evidence="1">CBS 107.79</strain>
    </source>
</reference>
<gene>
    <name evidence="1" type="ORF">BU23DRAFT_599579</name>
</gene>
<dbReference type="Proteomes" id="UP000800036">
    <property type="component" value="Unassembled WGS sequence"/>
</dbReference>
<protein>
    <submittedName>
        <fullName evidence="1">Uncharacterized protein</fullName>
    </submittedName>
</protein>
<dbReference type="OrthoDB" id="3801372at2759"/>
<dbReference type="AlphaFoldDB" id="A0A6A5V8Y4"/>
<name>A0A6A5V8Y4_9PLEO</name>
<evidence type="ECO:0000313" key="1">
    <source>
        <dbReference type="EMBL" id="KAF1972492.1"/>
    </source>
</evidence>
<proteinExistence type="predicted"/>
<organism evidence="1 2">
    <name type="scientific">Bimuria novae-zelandiae CBS 107.79</name>
    <dbReference type="NCBI Taxonomy" id="1447943"/>
    <lineage>
        <taxon>Eukaryota</taxon>
        <taxon>Fungi</taxon>
        <taxon>Dikarya</taxon>
        <taxon>Ascomycota</taxon>
        <taxon>Pezizomycotina</taxon>
        <taxon>Dothideomycetes</taxon>
        <taxon>Pleosporomycetidae</taxon>
        <taxon>Pleosporales</taxon>
        <taxon>Massarineae</taxon>
        <taxon>Didymosphaeriaceae</taxon>
        <taxon>Bimuria</taxon>
    </lineage>
</organism>